<gene>
    <name evidence="1" type="ORF">GA0070607_2708</name>
</gene>
<evidence type="ECO:0000313" key="2">
    <source>
        <dbReference type="Proteomes" id="UP000198243"/>
    </source>
</evidence>
<reference evidence="2" key="1">
    <citation type="submission" date="2016-06" db="EMBL/GenBank/DDBJ databases">
        <authorList>
            <person name="Varghese N."/>
            <person name="Submissions Spin"/>
        </authorList>
    </citation>
    <scope>NUCLEOTIDE SEQUENCE [LARGE SCALE GENOMIC DNA]</scope>
    <source>
        <strain evidence="2">DSM 44875</strain>
    </source>
</reference>
<proteinExistence type="predicted"/>
<sequence>MRRAAWNFQKTAVTHVTSLEEVVGQVMDVFSRTFLPAAAEAGLAVQTLNRHMPVFRRCVGSGDATILVTRCSRPDRPVTGDYLLLLTHRRLVVTQQTRLLHRLRLHLNTELRELSNVTWSPDPRLHSVELAATAIDGIRERFLIRTTHPKRVWQLDALLNHAFRTRLRTPRERIVATIGEVPAAARPSVFRPVAAH</sequence>
<organism evidence="1 2">
    <name type="scientific">Micromonospora coriariae</name>
    <dbReference type="NCBI Taxonomy" id="285665"/>
    <lineage>
        <taxon>Bacteria</taxon>
        <taxon>Bacillati</taxon>
        <taxon>Actinomycetota</taxon>
        <taxon>Actinomycetes</taxon>
        <taxon>Micromonosporales</taxon>
        <taxon>Micromonosporaceae</taxon>
        <taxon>Micromonospora</taxon>
    </lineage>
</organism>
<dbReference type="Proteomes" id="UP000198243">
    <property type="component" value="Chromosome I"/>
</dbReference>
<dbReference type="EMBL" id="LT607412">
    <property type="protein sequence ID" value="SCE87970.1"/>
    <property type="molecule type" value="Genomic_DNA"/>
</dbReference>
<keyword evidence="2" id="KW-1185">Reference proteome</keyword>
<name>A0A1C4VVI5_9ACTN</name>
<dbReference type="AlphaFoldDB" id="A0A1C4VVI5"/>
<evidence type="ECO:0000313" key="1">
    <source>
        <dbReference type="EMBL" id="SCE87970.1"/>
    </source>
</evidence>
<accession>A0A1C4VVI5</accession>
<protein>
    <submittedName>
        <fullName evidence="1">Uncharacterized protein</fullName>
    </submittedName>
</protein>